<dbReference type="SUPFAM" id="SSF52833">
    <property type="entry name" value="Thioredoxin-like"/>
    <property type="match status" value="1"/>
</dbReference>
<comment type="similarity">
    <text evidence="1 2">Belongs to the ArsC family.</text>
</comment>
<dbReference type="Pfam" id="PF03960">
    <property type="entry name" value="ArsC"/>
    <property type="match status" value="1"/>
</dbReference>
<dbReference type="PROSITE" id="PS51353">
    <property type="entry name" value="ARSC"/>
    <property type="match status" value="1"/>
</dbReference>
<dbReference type="OrthoDB" id="9794155at2"/>
<dbReference type="PANTHER" id="PTHR30041">
    <property type="entry name" value="ARSENATE REDUCTASE"/>
    <property type="match status" value="1"/>
</dbReference>
<gene>
    <name evidence="3" type="ORF">AXK11_06890</name>
</gene>
<dbReference type="CDD" id="cd03036">
    <property type="entry name" value="ArsC_like"/>
    <property type="match status" value="1"/>
</dbReference>
<dbReference type="InterPro" id="IPR006504">
    <property type="entry name" value="Tscrpt_reg_Spx/MgsR"/>
</dbReference>
<dbReference type="Proteomes" id="UP000070058">
    <property type="component" value="Unassembled WGS sequence"/>
</dbReference>
<comment type="caution">
    <text evidence="3">The sequence shown here is derived from an EMBL/GenBank/DDBJ whole genome shotgun (WGS) entry which is preliminary data.</text>
</comment>
<dbReference type="AlphaFoldDB" id="A0A139SKK4"/>
<dbReference type="InterPro" id="IPR036249">
    <property type="entry name" value="Thioredoxin-like_sf"/>
</dbReference>
<name>A0A139SKK4_9BACT</name>
<dbReference type="RefSeq" id="WP_068630590.1">
    <property type="nucleotide sequence ID" value="NZ_LSZQ01000052.1"/>
</dbReference>
<dbReference type="STRING" id="1548207.AXK11_06890"/>
<evidence type="ECO:0000313" key="4">
    <source>
        <dbReference type="Proteomes" id="UP000070058"/>
    </source>
</evidence>
<accession>A0A139SKK4</accession>
<keyword evidence="4" id="KW-1185">Reference proteome</keyword>
<protein>
    <submittedName>
        <fullName evidence="3">ArsC family transcriptional regulator</fullName>
    </submittedName>
</protein>
<reference evidence="4" key="1">
    <citation type="submission" date="2016-02" db="EMBL/GenBank/DDBJ databases">
        <authorList>
            <person name="Sanders J.G."/>
            <person name="Lin J.Y."/>
            <person name="Wertz J.T."/>
            <person name="Russell J.A."/>
            <person name="Moreau C.S."/>
            <person name="Powell S."/>
        </authorList>
    </citation>
    <scope>NUCLEOTIDE SEQUENCE [LARGE SCALE GENOMIC DNA]</scope>
    <source>
        <strain evidence="4">CAG34</strain>
    </source>
</reference>
<dbReference type="EMBL" id="LSZQ01000052">
    <property type="protein sequence ID" value="KXU35075.1"/>
    <property type="molecule type" value="Genomic_DNA"/>
</dbReference>
<evidence type="ECO:0000256" key="1">
    <source>
        <dbReference type="ARBA" id="ARBA00007198"/>
    </source>
</evidence>
<dbReference type="Gene3D" id="3.40.30.10">
    <property type="entry name" value="Glutaredoxin"/>
    <property type="match status" value="1"/>
</dbReference>
<evidence type="ECO:0000256" key="2">
    <source>
        <dbReference type="PROSITE-ProRule" id="PRU01282"/>
    </source>
</evidence>
<evidence type="ECO:0000313" key="3">
    <source>
        <dbReference type="EMBL" id="KXU35075.1"/>
    </source>
</evidence>
<sequence length="129" mass="14131">MSLKLYTYAKCSTCRNAAKWLRARGIDFAEYPIRETPPSVAELRQMLAAYGGELRRIFNTSGMDYRAQGLAQKLPAMSEADALALLTQNGNLVRRPFLIGEQSGPSGGPARPVRLIGFKEPEWAAALSA</sequence>
<proteinExistence type="inferred from homology"/>
<organism evidence="3 4">
    <name type="scientific">Cephaloticoccus primus</name>
    <dbReference type="NCBI Taxonomy" id="1548207"/>
    <lineage>
        <taxon>Bacteria</taxon>
        <taxon>Pseudomonadati</taxon>
        <taxon>Verrucomicrobiota</taxon>
        <taxon>Opitutia</taxon>
        <taxon>Opitutales</taxon>
        <taxon>Opitutaceae</taxon>
        <taxon>Cephaloticoccus</taxon>
    </lineage>
</organism>
<dbReference type="PANTHER" id="PTHR30041:SF8">
    <property type="entry name" value="PROTEIN YFFB"/>
    <property type="match status" value="1"/>
</dbReference>
<dbReference type="InterPro" id="IPR006660">
    <property type="entry name" value="Arsenate_reductase-like"/>
</dbReference>
<dbReference type="NCBIfam" id="TIGR01617">
    <property type="entry name" value="arsC_related"/>
    <property type="match status" value="1"/>
</dbReference>